<dbReference type="PROSITE" id="PS51029">
    <property type="entry name" value="MADF"/>
    <property type="match status" value="1"/>
</dbReference>
<evidence type="ECO:0000256" key="1">
    <source>
        <dbReference type="PROSITE-ProRule" id="PRU00371"/>
    </source>
</evidence>
<feature type="domain" description="MADF" evidence="3">
    <location>
        <begin position="113"/>
        <end position="210"/>
    </location>
</feature>
<dbReference type="InterPro" id="IPR006578">
    <property type="entry name" value="MADF-dom"/>
</dbReference>
<proteinExistence type="predicted"/>
<feature type="compositionally biased region" description="Polar residues" evidence="2">
    <location>
        <begin position="348"/>
        <end position="366"/>
    </location>
</feature>
<organism evidence="5 6">
    <name type="scientific">Clytia hemisphaerica</name>
    <dbReference type="NCBI Taxonomy" id="252671"/>
    <lineage>
        <taxon>Eukaryota</taxon>
        <taxon>Metazoa</taxon>
        <taxon>Cnidaria</taxon>
        <taxon>Hydrozoa</taxon>
        <taxon>Hydroidolina</taxon>
        <taxon>Leptothecata</taxon>
        <taxon>Obeliida</taxon>
        <taxon>Clytiidae</taxon>
        <taxon>Clytia</taxon>
    </lineage>
</organism>
<feature type="domain" description="BESS" evidence="4">
    <location>
        <begin position="395"/>
        <end position="434"/>
    </location>
</feature>
<dbReference type="RefSeq" id="XP_066929046.1">
    <property type="nucleotide sequence ID" value="XM_067072945.1"/>
</dbReference>
<evidence type="ECO:0008006" key="7">
    <source>
        <dbReference type="Google" id="ProtNLM"/>
    </source>
</evidence>
<comment type="subcellular location">
    <subcellularLocation>
        <location evidence="1">Nucleus</location>
    </subcellularLocation>
</comment>
<evidence type="ECO:0000259" key="4">
    <source>
        <dbReference type="PROSITE" id="PS51031"/>
    </source>
</evidence>
<dbReference type="GeneID" id="136816605"/>
<dbReference type="EnsemblMetazoa" id="CLYHEMT021553.1">
    <property type="protein sequence ID" value="CLYHEMP021553.1"/>
    <property type="gene ID" value="CLYHEMG021553"/>
</dbReference>
<evidence type="ECO:0000313" key="5">
    <source>
        <dbReference type="EnsemblMetazoa" id="CLYHEMP021553.1"/>
    </source>
</evidence>
<feature type="compositionally biased region" description="Polar residues" evidence="2">
    <location>
        <begin position="297"/>
        <end position="307"/>
    </location>
</feature>
<reference evidence="5" key="1">
    <citation type="submission" date="2021-01" db="UniProtKB">
        <authorList>
            <consortium name="EnsemblMetazoa"/>
        </authorList>
    </citation>
    <scope>IDENTIFICATION</scope>
</reference>
<dbReference type="PANTHER" id="PTHR12243">
    <property type="entry name" value="MADF DOMAIN TRANSCRIPTION FACTOR"/>
    <property type="match status" value="1"/>
</dbReference>
<dbReference type="GO" id="GO:0005667">
    <property type="term" value="C:transcription regulator complex"/>
    <property type="evidence" value="ECO:0007669"/>
    <property type="project" value="TreeGrafter"/>
</dbReference>
<dbReference type="PANTHER" id="PTHR12243:SF67">
    <property type="entry name" value="COREPRESSOR OF PANGOLIN, ISOFORM A-RELATED"/>
    <property type="match status" value="1"/>
</dbReference>
<dbReference type="GO" id="GO:0005634">
    <property type="term" value="C:nucleus"/>
    <property type="evidence" value="ECO:0007669"/>
    <property type="project" value="UniProtKB-SubCell"/>
</dbReference>
<dbReference type="GO" id="GO:0006357">
    <property type="term" value="P:regulation of transcription by RNA polymerase II"/>
    <property type="evidence" value="ECO:0007669"/>
    <property type="project" value="TreeGrafter"/>
</dbReference>
<evidence type="ECO:0000259" key="3">
    <source>
        <dbReference type="PROSITE" id="PS51029"/>
    </source>
</evidence>
<protein>
    <recommendedName>
        <fullName evidence="7">MADF domain-containing protein</fullName>
    </recommendedName>
</protein>
<keyword evidence="1" id="KW-0539">Nucleus</keyword>
<evidence type="ECO:0000256" key="2">
    <source>
        <dbReference type="SAM" id="MobiDB-lite"/>
    </source>
</evidence>
<dbReference type="PROSITE" id="PS51031">
    <property type="entry name" value="BESS"/>
    <property type="match status" value="1"/>
</dbReference>
<name>A0A7M5XE84_9CNID</name>
<dbReference type="SMART" id="SM00595">
    <property type="entry name" value="MADF"/>
    <property type="match status" value="1"/>
</dbReference>
<feature type="region of interest" description="Disordered" evidence="2">
    <location>
        <begin position="297"/>
        <end position="381"/>
    </location>
</feature>
<evidence type="ECO:0000313" key="6">
    <source>
        <dbReference type="Proteomes" id="UP000594262"/>
    </source>
</evidence>
<dbReference type="AlphaFoldDB" id="A0A7M5XE84"/>
<dbReference type="InterPro" id="IPR004210">
    <property type="entry name" value="BESS_motif"/>
</dbReference>
<dbReference type="GO" id="GO:0003677">
    <property type="term" value="F:DNA binding"/>
    <property type="evidence" value="ECO:0007669"/>
    <property type="project" value="InterPro"/>
</dbReference>
<dbReference type="InterPro" id="IPR039353">
    <property type="entry name" value="TF_Adf1"/>
</dbReference>
<dbReference type="Pfam" id="PF10545">
    <property type="entry name" value="MADF_DNA_bdg"/>
    <property type="match status" value="1"/>
</dbReference>
<dbReference type="Proteomes" id="UP000594262">
    <property type="component" value="Unplaced"/>
</dbReference>
<accession>A0A7M5XE84</accession>
<keyword evidence="6" id="KW-1185">Reference proteome</keyword>
<dbReference type="OrthoDB" id="5988035at2759"/>
<sequence>MERQIEVDSKEEIKNMIVEYRQETPIEHHQRHLQNLSPQSQDYVDYYMSPTHHSHYGGMSPISPNAPNMPPTQYQYPAQNQQMLKSRLSPNMVSTSMKNGNRTNSSNLAHDQALIAEIRRFPCLYDRAHPDYKKVTACQHAWSQICEECNWVKNSDEAIRLFEVLKKRYSKKKMDYKRARLSTDEPLLIKKAETELEKYHFMKWMEPFIRFRTTKLVNEKSNADRTTYREEQHQMNSGTNKTIAEYAYEQTIGGGSGANRKRSYDYGAMPVHNFYDEQSRIAYKNSTVVELNGRMSYSPNSQQQQQRLEPKRSRIQPSPIRMQASPESSFTNKETTGLEGSPHHHPVRSSSKETTFSDQHSPTPTETSHKSGQEEQPNPSIVTTSKIPYATKFLSNEDDLFSALIVSEMKNLDERRRYQVKHKISNILFDALMEQCNEKKQDTDASSTDNN</sequence>
<feature type="compositionally biased region" description="Polar residues" evidence="2">
    <location>
        <begin position="325"/>
        <end position="335"/>
    </location>
</feature>